<dbReference type="GO" id="GO:0016787">
    <property type="term" value="F:hydrolase activity"/>
    <property type="evidence" value="ECO:0007669"/>
    <property type="project" value="UniProtKB-KW"/>
</dbReference>
<evidence type="ECO:0000256" key="1">
    <source>
        <dbReference type="ARBA" id="ARBA00022801"/>
    </source>
</evidence>
<comment type="similarity">
    <text evidence="2">Belongs to the AB hydrolase superfamily. FUS2 hydrolase family.</text>
</comment>
<proteinExistence type="inferred from homology"/>
<dbReference type="PANTHER" id="PTHR22946:SF9">
    <property type="entry name" value="POLYKETIDE TRANSFERASE AF380"/>
    <property type="match status" value="1"/>
</dbReference>
<evidence type="ECO:0000256" key="2">
    <source>
        <dbReference type="ARBA" id="ARBA00038115"/>
    </source>
</evidence>
<gene>
    <name evidence="5" type="ORF">SCAR479_05483</name>
</gene>
<dbReference type="PANTHER" id="PTHR22946">
    <property type="entry name" value="DIENELACTONE HYDROLASE DOMAIN-CONTAINING PROTEIN-RELATED"/>
    <property type="match status" value="1"/>
</dbReference>
<evidence type="ECO:0000313" key="5">
    <source>
        <dbReference type="EMBL" id="KAK9777800.1"/>
    </source>
</evidence>
<dbReference type="InterPro" id="IPR000073">
    <property type="entry name" value="AB_hydrolase_1"/>
</dbReference>
<feature type="compositionally biased region" description="Polar residues" evidence="3">
    <location>
        <begin position="1"/>
        <end position="11"/>
    </location>
</feature>
<dbReference type="InterPro" id="IPR029058">
    <property type="entry name" value="AB_hydrolase_fold"/>
</dbReference>
<dbReference type="Gene3D" id="3.40.50.1820">
    <property type="entry name" value="alpha/beta hydrolase"/>
    <property type="match status" value="1"/>
</dbReference>
<sequence>MATTERTSLSKSGLKPSNEKPSAITDYDGLAQVPRISKQPSKIRKQVIVEPLSIQVEDGPDGCVAGFLHMPRDFVSPAPQEHHRTAAILLSGAGGGVVGPSSIYLSLAAKLAALGSGIPVLRLDYRYPARNQYCVADVKTAMSYLQDTYGLDRVVLVGWSFGGAPVFTVGGSDDRIIGCATVASQTAETEGIRRLAPTPVLLLHGTGDKTLSVSCSQRLYDMYGENGNRHIHLFQGDNHALSSNAKTAEAMLLDFIVGCAGLRVDDAEMKAVTQQTLVGDGEREELMKKGGDLRSPECAS</sequence>
<keyword evidence="1 5" id="KW-0378">Hydrolase</keyword>
<protein>
    <submittedName>
        <fullName evidence="5">AB hydrolase-1 domain-containing protein</fullName>
    </submittedName>
</protein>
<dbReference type="Pfam" id="PF00561">
    <property type="entry name" value="Abhydrolase_1"/>
    <property type="match status" value="1"/>
</dbReference>
<dbReference type="SUPFAM" id="SSF53474">
    <property type="entry name" value="alpha/beta-Hydrolases"/>
    <property type="match status" value="1"/>
</dbReference>
<feature type="domain" description="AB hydrolase-1" evidence="4">
    <location>
        <begin position="116"/>
        <end position="210"/>
    </location>
</feature>
<name>A0ABR2XVU5_9PEZI</name>
<evidence type="ECO:0000313" key="6">
    <source>
        <dbReference type="Proteomes" id="UP001465668"/>
    </source>
</evidence>
<accession>A0ABR2XVU5</accession>
<evidence type="ECO:0000259" key="4">
    <source>
        <dbReference type="Pfam" id="PF00561"/>
    </source>
</evidence>
<reference evidence="5 6" key="1">
    <citation type="submission" date="2024-02" db="EMBL/GenBank/DDBJ databases">
        <title>First draft genome assembly of two strains of Seiridium cardinale.</title>
        <authorList>
            <person name="Emiliani G."/>
            <person name="Scali E."/>
        </authorList>
    </citation>
    <scope>NUCLEOTIDE SEQUENCE [LARGE SCALE GENOMIC DNA]</scope>
    <source>
        <strain evidence="5 6">BM-138-000479</strain>
    </source>
</reference>
<dbReference type="Proteomes" id="UP001465668">
    <property type="component" value="Unassembled WGS sequence"/>
</dbReference>
<feature type="region of interest" description="Disordered" evidence="3">
    <location>
        <begin position="1"/>
        <end position="26"/>
    </location>
</feature>
<comment type="caution">
    <text evidence="5">The sequence shown here is derived from an EMBL/GenBank/DDBJ whole genome shotgun (WGS) entry which is preliminary data.</text>
</comment>
<dbReference type="EMBL" id="JARVKM010000019">
    <property type="protein sequence ID" value="KAK9777800.1"/>
    <property type="molecule type" value="Genomic_DNA"/>
</dbReference>
<keyword evidence="6" id="KW-1185">Reference proteome</keyword>
<dbReference type="InterPro" id="IPR050261">
    <property type="entry name" value="FrsA_esterase"/>
</dbReference>
<organism evidence="5 6">
    <name type="scientific">Seiridium cardinale</name>
    <dbReference type="NCBI Taxonomy" id="138064"/>
    <lineage>
        <taxon>Eukaryota</taxon>
        <taxon>Fungi</taxon>
        <taxon>Dikarya</taxon>
        <taxon>Ascomycota</taxon>
        <taxon>Pezizomycotina</taxon>
        <taxon>Sordariomycetes</taxon>
        <taxon>Xylariomycetidae</taxon>
        <taxon>Amphisphaeriales</taxon>
        <taxon>Sporocadaceae</taxon>
        <taxon>Seiridium</taxon>
    </lineage>
</organism>
<evidence type="ECO:0000256" key="3">
    <source>
        <dbReference type="SAM" id="MobiDB-lite"/>
    </source>
</evidence>